<proteinExistence type="predicted"/>
<dbReference type="EMBL" id="BSXS01005522">
    <property type="protein sequence ID" value="GME84473.1"/>
    <property type="molecule type" value="Genomic_DNA"/>
</dbReference>
<dbReference type="Proteomes" id="UP001165064">
    <property type="component" value="Unassembled WGS sequence"/>
</dbReference>
<gene>
    <name evidence="1" type="ORF">Amon02_000686600</name>
</gene>
<evidence type="ECO:0000313" key="1">
    <source>
        <dbReference type="EMBL" id="GME84473.1"/>
    </source>
</evidence>
<keyword evidence="2" id="KW-1185">Reference proteome</keyword>
<comment type="caution">
    <text evidence="1">The sequence shown here is derived from an EMBL/GenBank/DDBJ whole genome shotgun (WGS) entry which is preliminary data.</text>
</comment>
<name>A0ACB5TAL6_AMBMO</name>
<protein>
    <submittedName>
        <fullName evidence="1">Unnamed protein product</fullName>
    </submittedName>
</protein>
<sequence>MLAFIVPIDLSVRQVCLQRWMKRKGCFTSHTFVILLIPTAAPRLLRWLNKSIELENQQSANLDGIEEREQSYGDELNVGSDNNYTNNPELQVQARPRLLASFHYTVSHVATDQHMTASTLTNGETTHEEEVQIQVEEDEYDYNSNHDPRANSI</sequence>
<organism evidence="1 2">
    <name type="scientific">Ambrosiozyma monospora</name>
    <name type="common">Yeast</name>
    <name type="synonym">Endomycopsis monosporus</name>
    <dbReference type="NCBI Taxonomy" id="43982"/>
    <lineage>
        <taxon>Eukaryota</taxon>
        <taxon>Fungi</taxon>
        <taxon>Dikarya</taxon>
        <taxon>Ascomycota</taxon>
        <taxon>Saccharomycotina</taxon>
        <taxon>Pichiomycetes</taxon>
        <taxon>Pichiales</taxon>
        <taxon>Pichiaceae</taxon>
        <taxon>Ambrosiozyma</taxon>
    </lineage>
</organism>
<evidence type="ECO:0000313" key="2">
    <source>
        <dbReference type="Proteomes" id="UP001165064"/>
    </source>
</evidence>
<accession>A0ACB5TAL6</accession>
<reference evidence="1" key="1">
    <citation type="submission" date="2023-04" db="EMBL/GenBank/DDBJ databases">
        <title>Ambrosiozyma monospora NBRC 10751.</title>
        <authorList>
            <person name="Ichikawa N."/>
            <person name="Sato H."/>
            <person name="Tonouchi N."/>
        </authorList>
    </citation>
    <scope>NUCLEOTIDE SEQUENCE</scope>
    <source>
        <strain evidence="1">NBRC 10751</strain>
    </source>
</reference>